<organism evidence="2 3">
    <name type="scientific">Enterococcus termitis</name>
    <dbReference type="NCBI Taxonomy" id="332950"/>
    <lineage>
        <taxon>Bacteria</taxon>
        <taxon>Bacillati</taxon>
        <taxon>Bacillota</taxon>
        <taxon>Bacilli</taxon>
        <taxon>Lactobacillales</taxon>
        <taxon>Enterococcaceae</taxon>
        <taxon>Enterococcus</taxon>
    </lineage>
</organism>
<dbReference type="AlphaFoldDB" id="A0A1E5H144"/>
<dbReference type="Proteomes" id="UP000095094">
    <property type="component" value="Unassembled WGS sequence"/>
</dbReference>
<evidence type="ECO:0000313" key="3">
    <source>
        <dbReference type="Proteomes" id="UP000095094"/>
    </source>
</evidence>
<name>A0A1E5H144_9ENTE</name>
<dbReference type="PATRIC" id="fig|332950.4.peg.646"/>
<dbReference type="OrthoDB" id="1790977at2"/>
<keyword evidence="3" id="KW-1185">Reference proteome</keyword>
<dbReference type="Pfam" id="PF08708">
    <property type="entry name" value="PriCT_1"/>
    <property type="match status" value="1"/>
</dbReference>
<dbReference type="InterPro" id="IPR014820">
    <property type="entry name" value="PriCT_1"/>
</dbReference>
<dbReference type="EMBL" id="MIJY01000005">
    <property type="protein sequence ID" value="OEG18717.1"/>
    <property type="molecule type" value="Genomic_DNA"/>
</dbReference>
<sequence length="510" mass="58984">MNLLDQDLNLIYATLLKGGLRQYKYKNSKLRPFIQQPEGEKGAIFGFRSKENMTASRGIVLTSEEALWENEDCFTHWTPNVYSYGTYTDPNRTIVKGHSEENLKQINAFLIDFDRSPGEKLDYQMILDAALDLDLIPTLILKTPGGYQAYFILESAWYISSKNNYASIEVAKRISENLRRAFAEILPSVDLGCNHFGIARIPRTDNIAYFYHAMTYDMQQLISWSMKYQPAATKKKTFLQLLPSVTEEVQQIQEKWVDVLLKNPEIIGRKGHLGRNNAFFTLALACYSSQKERSECYDFLDELNEKLNRSMKDTEVKRIVRSAYSGRYRGANKAYVLELLSNWSLESLSEDQLFTQKRTAWHKFKKDRSERKRSHVHEWKTDILEYLETQCYRYRPEIDLTKAELQAAIKYQDKSIPKRSLDKAINELKTEGKIFVKVRSGRGGGLVVATRKALIRTVIVVNQTVKKAYKNAIRTFFKEADMLLAKLFEPSATSKEIGLVRKQTNLWEPG</sequence>
<protein>
    <submittedName>
        <fullName evidence="2">RepS protein</fullName>
    </submittedName>
</protein>
<evidence type="ECO:0000259" key="1">
    <source>
        <dbReference type="Pfam" id="PF08708"/>
    </source>
</evidence>
<comment type="caution">
    <text evidence="2">The sequence shown here is derived from an EMBL/GenBank/DDBJ whole genome shotgun (WGS) entry which is preliminary data.</text>
</comment>
<evidence type="ECO:0000313" key="2">
    <source>
        <dbReference type="EMBL" id="OEG18717.1"/>
    </source>
</evidence>
<gene>
    <name evidence="2" type="ORF">BCR25_16080</name>
</gene>
<accession>A0A1E5H144</accession>
<reference evidence="3" key="1">
    <citation type="submission" date="2016-09" db="EMBL/GenBank/DDBJ databases">
        <authorList>
            <person name="Gulvik C.A."/>
        </authorList>
    </citation>
    <scope>NUCLEOTIDE SEQUENCE [LARGE SCALE GENOMIC DNA]</scope>
    <source>
        <strain evidence="3">LMG 8895</strain>
    </source>
</reference>
<feature type="domain" description="Primase C-terminal 1" evidence="1">
    <location>
        <begin position="265"/>
        <end position="328"/>
    </location>
</feature>
<proteinExistence type="predicted"/>
<dbReference type="RefSeq" id="WP_069662566.1">
    <property type="nucleotide sequence ID" value="NZ_JBHUJJ010000002.1"/>
</dbReference>